<dbReference type="EMBL" id="FIHA01000009">
    <property type="protein sequence ID" value="CYU72511.1"/>
    <property type="molecule type" value="Genomic_DNA"/>
</dbReference>
<reference evidence="2 3" key="1">
    <citation type="submission" date="2016-02" db="EMBL/GenBank/DDBJ databases">
        <authorList>
            <consortium name="Pathogen Informatics"/>
        </authorList>
    </citation>
    <scope>NUCLEOTIDE SEQUENCE [LARGE SCALE GENOMIC DNA]</scope>
    <source>
        <strain evidence="2 3">LSS52</strain>
    </source>
</reference>
<dbReference type="AlphaFoldDB" id="A0A116L4G9"/>
<dbReference type="InterPro" id="IPR002798">
    <property type="entry name" value="SpoIIM-like"/>
</dbReference>
<evidence type="ECO:0000256" key="1">
    <source>
        <dbReference type="SAM" id="Phobius"/>
    </source>
</evidence>
<sequence>MRKFVFNLNSTAEYFKKKLLLNTLVFIVSIVVGMIFFHKEEIVINPTSQDFSSLLVNNTIVCLLIIVMGVLSFGFLGNFVLIANSVVLGRIIIGVFNLYGIVPLLHYIAPHFIFEISALLIATAISQETNKFFNNFRHQDIKIIRIKYNLIASITMFVLLVIAALIESNL</sequence>
<feature type="transmembrane region" description="Helical" evidence="1">
    <location>
        <begin position="58"/>
        <end position="76"/>
    </location>
</feature>
<keyword evidence="1" id="KW-0812">Transmembrane</keyword>
<keyword evidence="1" id="KW-1133">Transmembrane helix</keyword>
<dbReference type="Pfam" id="PF01944">
    <property type="entry name" value="SpoIIM"/>
    <property type="match status" value="1"/>
</dbReference>
<gene>
    <name evidence="2" type="ORF">ERS132414_00636</name>
</gene>
<evidence type="ECO:0000313" key="3">
    <source>
        <dbReference type="Proteomes" id="UP000072794"/>
    </source>
</evidence>
<name>A0A116L4G9_STRSU</name>
<protein>
    <submittedName>
        <fullName evidence="2">Integral membrane protein DUF95</fullName>
    </submittedName>
</protein>
<feature type="transmembrane region" description="Helical" evidence="1">
    <location>
        <begin position="146"/>
        <end position="166"/>
    </location>
</feature>
<evidence type="ECO:0000313" key="2">
    <source>
        <dbReference type="EMBL" id="CYU72511.1"/>
    </source>
</evidence>
<feature type="transmembrane region" description="Helical" evidence="1">
    <location>
        <begin position="20"/>
        <end position="38"/>
    </location>
</feature>
<accession>A0A116L4G9</accession>
<organism evidence="2 3">
    <name type="scientific">Streptococcus suis</name>
    <dbReference type="NCBI Taxonomy" id="1307"/>
    <lineage>
        <taxon>Bacteria</taxon>
        <taxon>Bacillati</taxon>
        <taxon>Bacillota</taxon>
        <taxon>Bacilli</taxon>
        <taxon>Lactobacillales</taxon>
        <taxon>Streptococcaceae</taxon>
        <taxon>Streptococcus</taxon>
    </lineage>
</organism>
<proteinExistence type="predicted"/>
<keyword evidence="1" id="KW-0472">Membrane</keyword>
<feature type="transmembrane region" description="Helical" evidence="1">
    <location>
        <begin position="81"/>
        <end position="102"/>
    </location>
</feature>
<feature type="transmembrane region" description="Helical" evidence="1">
    <location>
        <begin position="108"/>
        <end position="125"/>
    </location>
</feature>
<dbReference type="Proteomes" id="UP000072794">
    <property type="component" value="Unassembled WGS sequence"/>
</dbReference>
<dbReference type="RefSeq" id="WP_044776288.1">
    <property type="nucleotide sequence ID" value="NZ_CEDY01000021.1"/>
</dbReference>